<dbReference type="InterPro" id="IPR051401">
    <property type="entry name" value="GtrA_CellWall_Glycosyl"/>
</dbReference>
<reference evidence="8 9" key="1">
    <citation type="journal article" date="2017" name="BMC Genomics">
        <title>Genomic analysis of methanogenic archaea reveals a shift towards energy conservation.</title>
        <authorList>
            <person name="Gilmore S.P."/>
            <person name="Henske J.K."/>
            <person name="Sexton J.A."/>
            <person name="Solomon K.V."/>
            <person name="Seppala S."/>
            <person name="Yoo J.I."/>
            <person name="Huyett L.M."/>
            <person name="Pressman A."/>
            <person name="Cogan J.Z."/>
            <person name="Kivenson V."/>
            <person name="Peng X."/>
            <person name="Tan Y."/>
            <person name="Valentine D.L."/>
            <person name="O'Malley M.A."/>
        </authorList>
    </citation>
    <scope>NUCLEOTIDE SEQUENCE [LARGE SCALE GENOMIC DNA]</scope>
    <source>
        <strain evidence="8 9">M.o.H.</strain>
    </source>
</reference>
<evidence type="ECO:0000256" key="4">
    <source>
        <dbReference type="ARBA" id="ARBA00022989"/>
    </source>
</evidence>
<protein>
    <recommendedName>
        <fullName evidence="7">GtrA/DPMS transmembrane domain-containing protein</fullName>
    </recommendedName>
</protein>
<comment type="similarity">
    <text evidence="2">Belongs to the GtrA family.</text>
</comment>
<proteinExistence type="inferred from homology"/>
<dbReference type="PANTHER" id="PTHR38459">
    <property type="entry name" value="PROPHAGE BACTOPRENOL-LINKED GLUCOSE TRANSLOCASE HOMOLOG"/>
    <property type="match status" value="1"/>
</dbReference>
<feature type="transmembrane region" description="Helical" evidence="6">
    <location>
        <begin position="131"/>
        <end position="150"/>
    </location>
</feature>
<dbReference type="RefSeq" id="WP_069583429.1">
    <property type="nucleotide sequence ID" value="NZ_LMVM01000001.1"/>
</dbReference>
<dbReference type="PANTHER" id="PTHR38459:SF1">
    <property type="entry name" value="PROPHAGE BACTOPRENOL-LINKED GLUCOSE TRANSLOCASE HOMOLOG"/>
    <property type="match status" value="1"/>
</dbReference>
<dbReference type="OrthoDB" id="76366at2157"/>
<dbReference type="AlphaFoldDB" id="A0A2A2H9A8"/>
<feature type="transmembrane region" description="Helical" evidence="6">
    <location>
        <begin position="24"/>
        <end position="46"/>
    </location>
</feature>
<feature type="transmembrane region" description="Helical" evidence="6">
    <location>
        <begin position="88"/>
        <end position="119"/>
    </location>
</feature>
<evidence type="ECO:0000256" key="6">
    <source>
        <dbReference type="SAM" id="Phobius"/>
    </source>
</evidence>
<evidence type="ECO:0000256" key="5">
    <source>
        <dbReference type="ARBA" id="ARBA00023136"/>
    </source>
</evidence>
<keyword evidence="5 6" id="KW-0472">Membrane</keyword>
<feature type="transmembrane region" description="Helical" evidence="6">
    <location>
        <begin position="52"/>
        <end position="76"/>
    </location>
</feature>
<dbReference type="EMBL" id="LMVM01000001">
    <property type="protein sequence ID" value="PAV05977.1"/>
    <property type="molecule type" value="Genomic_DNA"/>
</dbReference>
<keyword evidence="9" id="KW-1185">Reference proteome</keyword>
<comment type="caution">
    <text evidence="8">The sequence shown here is derived from an EMBL/GenBank/DDBJ whole genome shotgun (WGS) entry which is preliminary data.</text>
</comment>
<feature type="domain" description="GtrA/DPMS transmembrane" evidence="7">
    <location>
        <begin position="26"/>
        <end position="157"/>
    </location>
</feature>
<evidence type="ECO:0000259" key="7">
    <source>
        <dbReference type="Pfam" id="PF04138"/>
    </source>
</evidence>
<evidence type="ECO:0000313" key="9">
    <source>
        <dbReference type="Proteomes" id="UP000217784"/>
    </source>
</evidence>
<comment type="subcellular location">
    <subcellularLocation>
        <location evidence="1">Membrane</location>
        <topology evidence="1">Multi-pass membrane protein</topology>
    </subcellularLocation>
</comment>
<accession>A0A2A2H9A8</accession>
<dbReference type="GO" id="GO:0005886">
    <property type="term" value="C:plasma membrane"/>
    <property type="evidence" value="ECO:0007669"/>
    <property type="project" value="TreeGrafter"/>
</dbReference>
<evidence type="ECO:0000256" key="1">
    <source>
        <dbReference type="ARBA" id="ARBA00004141"/>
    </source>
</evidence>
<keyword evidence="3 6" id="KW-0812">Transmembrane</keyword>
<sequence length="158" mass="18410">MTDIEDTIIDKLLKNQTDQTHIQFFRYMFVGGAAFLVQFAAFMIFTNVNINYLIATPLAFILGLIANYALSINWVFNKHAIDNMWSEFVIFAVIGVIGMVLTEVFMWFFVDFVGFYQIFYNVHLYNSSHNIGLYVSYVLTAALVLFWNFFARKLTLFK</sequence>
<keyword evidence="4 6" id="KW-1133">Transmembrane helix</keyword>
<organism evidence="8 9">
    <name type="scientific">Methanobacterium bryantii</name>
    <dbReference type="NCBI Taxonomy" id="2161"/>
    <lineage>
        <taxon>Archaea</taxon>
        <taxon>Methanobacteriati</taxon>
        <taxon>Methanobacteriota</taxon>
        <taxon>Methanomada group</taxon>
        <taxon>Methanobacteria</taxon>
        <taxon>Methanobacteriales</taxon>
        <taxon>Methanobacteriaceae</taxon>
        <taxon>Methanobacterium</taxon>
    </lineage>
</organism>
<dbReference type="InterPro" id="IPR007267">
    <property type="entry name" value="GtrA_DPMS_TM"/>
</dbReference>
<evidence type="ECO:0000313" key="8">
    <source>
        <dbReference type="EMBL" id="PAV05977.1"/>
    </source>
</evidence>
<dbReference type="GO" id="GO:0000271">
    <property type="term" value="P:polysaccharide biosynthetic process"/>
    <property type="evidence" value="ECO:0007669"/>
    <property type="project" value="InterPro"/>
</dbReference>
<gene>
    <name evidence="8" type="ORF">ASJ80_14100</name>
</gene>
<name>A0A2A2H9A8_METBR</name>
<dbReference type="Pfam" id="PF04138">
    <property type="entry name" value="GtrA_DPMS_TM"/>
    <property type="match status" value="1"/>
</dbReference>
<evidence type="ECO:0000256" key="2">
    <source>
        <dbReference type="ARBA" id="ARBA00009399"/>
    </source>
</evidence>
<dbReference type="Proteomes" id="UP000217784">
    <property type="component" value="Unassembled WGS sequence"/>
</dbReference>
<evidence type="ECO:0000256" key="3">
    <source>
        <dbReference type="ARBA" id="ARBA00022692"/>
    </source>
</evidence>